<organism evidence="1 2">
    <name type="scientific">Vaccinium darrowii</name>
    <dbReference type="NCBI Taxonomy" id="229202"/>
    <lineage>
        <taxon>Eukaryota</taxon>
        <taxon>Viridiplantae</taxon>
        <taxon>Streptophyta</taxon>
        <taxon>Embryophyta</taxon>
        <taxon>Tracheophyta</taxon>
        <taxon>Spermatophyta</taxon>
        <taxon>Magnoliopsida</taxon>
        <taxon>eudicotyledons</taxon>
        <taxon>Gunneridae</taxon>
        <taxon>Pentapetalae</taxon>
        <taxon>asterids</taxon>
        <taxon>Ericales</taxon>
        <taxon>Ericaceae</taxon>
        <taxon>Vaccinioideae</taxon>
        <taxon>Vaccinieae</taxon>
        <taxon>Vaccinium</taxon>
    </lineage>
</organism>
<dbReference type="EMBL" id="CM037156">
    <property type="protein sequence ID" value="KAH7838833.1"/>
    <property type="molecule type" value="Genomic_DNA"/>
</dbReference>
<proteinExistence type="predicted"/>
<comment type="caution">
    <text evidence="1">The sequence shown here is derived from an EMBL/GenBank/DDBJ whole genome shotgun (WGS) entry which is preliminary data.</text>
</comment>
<reference evidence="1 2" key="1">
    <citation type="journal article" date="2021" name="Hortic Res">
        <title>High-quality reference genome and annotation aids understanding of berry development for evergreen blueberry (Vaccinium darrowii).</title>
        <authorList>
            <person name="Yu J."/>
            <person name="Hulse-Kemp A.M."/>
            <person name="Babiker E."/>
            <person name="Staton M."/>
        </authorList>
    </citation>
    <scope>NUCLEOTIDE SEQUENCE [LARGE SCALE GENOMIC DNA]</scope>
    <source>
        <strain evidence="2">cv. NJ 8807/NJ 8810</strain>
        <tissue evidence="1">Young leaf</tissue>
    </source>
</reference>
<keyword evidence="2" id="KW-1185">Reference proteome</keyword>
<name>A0ACB7XDL0_9ERIC</name>
<gene>
    <name evidence="1" type="ORF">Vadar_031730</name>
</gene>
<dbReference type="Proteomes" id="UP000828048">
    <property type="component" value="Chromosome 6"/>
</dbReference>
<evidence type="ECO:0000313" key="1">
    <source>
        <dbReference type="EMBL" id="KAH7838833.1"/>
    </source>
</evidence>
<protein>
    <submittedName>
        <fullName evidence="1">Uncharacterized protein</fullName>
    </submittedName>
</protein>
<accession>A0ACB7XDL0</accession>
<sequence length="365" mass="42621">MVFLMETKNDERYLVGLQKHLGVDDCFCVNPVGLAGGLCIYWKKGVSVQIIKGDMHMVDSYVSMGQYRCRITFVHAPNSAHDRKSLWQELLSVARMETIDWLIGGDFNAILHPDEKVGGAPRQAWELADFQNFIQDSNLVDLGYVGYPFTWNNKRHGGNNVRVQLDRFLSNPRWRIHHPNAVVKHLMPGGSDHCPLLLDAMIRVEKFKHRFIFDRRWAEYEDCAAIIRQAWSCHVQGSKWYQIQRKIRACRIGLLQWRKQHNINSKYNKENLDAKLQSLFECPNFDHVEYSHTELLLKKALKDEEIYWRDKARNTWLKAGDKNTAFFHAQTLQWRQQNRLMGLEDETGIWRDGEQAVKGIAGAYF</sequence>
<evidence type="ECO:0000313" key="2">
    <source>
        <dbReference type="Proteomes" id="UP000828048"/>
    </source>
</evidence>